<reference evidence="1 2" key="1">
    <citation type="submission" date="2016-03" db="EMBL/GenBank/DDBJ databases">
        <title>Draft genome sequence of Acetobacter malorum CECT 7742, a strain isolated from strawberry vinegar.</title>
        <authorList>
            <person name="Sainz F."/>
            <person name="Mas A."/>
            <person name="Torija M.J."/>
        </authorList>
    </citation>
    <scope>NUCLEOTIDE SEQUENCE [LARGE SCALE GENOMIC DNA]</scope>
    <source>
        <strain evidence="1 2">CECT 7742</strain>
    </source>
</reference>
<evidence type="ECO:0000313" key="1">
    <source>
        <dbReference type="EMBL" id="OAG74947.1"/>
    </source>
</evidence>
<accession>A0A177G5Z5</accession>
<dbReference type="AlphaFoldDB" id="A0A177G5Z5"/>
<organism evidence="1 2">
    <name type="scientific">Acetobacter malorum</name>
    <dbReference type="NCBI Taxonomy" id="178901"/>
    <lineage>
        <taxon>Bacteria</taxon>
        <taxon>Pseudomonadati</taxon>
        <taxon>Pseudomonadota</taxon>
        <taxon>Alphaproteobacteria</taxon>
        <taxon>Acetobacterales</taxon>
        <taxon>Acetobacteraceae</taxon>
        <taxon>Acetobacter</taxon>
    </lineage>
</organism>
<dbReference type="EMBL" id="LVHD01000202">
    <property type="protein sequence ID" value="OAG74947.1"/>
    <property type="molecule type" value="Genomic_DNA"/>
</dbReference>
<protein>
    <submittedName>
        <fullName evidence="1">Uncharacterized protein</fullName>
    </submittedName>
</protein>
<sequence>MGKVLSGLSESSSLSLKAPYSFFDLPIQIMKHFSKTTRPAHPKKTTQTKGLHVPLWTQCLAAVSVCLLASGCVDDHGRGDMHAAVSECFFKYPFAKGTAYQRFNCIYQAHAHYGPEAMGAQYSLRLQVDLASLKVGQDVDSGTLTPEEGKTTLRWVTDKAYTQASLLQAWLAAHPQRN</sequence>
<name>A0A177G5Z5_9PROT</name>
<comment type="caution">
    <text evidence="1">The sequence shown here is derived from an EMBL/GenBank/DDBJ whole genome shotgun (WGS) entry which is preliminary data.</text>
</comment>
<gene>
    <name evidence="1" type="ORF">Amal_03891</name>
</gene>
<evidence type="ECO:0000313" key="2">
    <source>
        <dbReference type="Proteomes" id="UP000077349"/>
    </source>
</evidence>
<proteinExistence type="predicted"/>
<dbReference type="Proteomes" id="UP000077349">
    <property type="component" value="Unassembled WGS sequence"/>
</dbReference>
<dbReference type="PATRIC" id="fig|178901.16.peg.4228"/>